<dbReference type="GeneID" id="37044698"/>
<organism evidence="3 4">
    <name type="scientific">Acaromyces ingoldii</name>
    <dbReference type="NCBI Taxonomy" id="215250"/>
    <lineage>
        <taxon>Eukaryota</taxon>
        <taxon>Fungi</taxon>
        <taxon>Dikarya</taxon>
        <taxon>Basidiomycota</taxon>
        <taxon>Ustilaginomycotina</taxon>
        <taxon>Exobasidiomycetes</taxon>
        <taxon>Exobasidiales</taxon>
        <taxon>Cryptobasidiaceae</taxon>
        <taxon>Acaromyces</taxon>
    </lineage>
</organism>
<dbReference type="AlphaFoldDB" id="A0A316YEC9"/>
<name>A0A316YEC9_9BASI</name>
<protein>
    <recommendedName>
        <fullName evidence="2">SPIN90/Ldb17 leucine-rich domain-containing protein</fullName>
    </recommendedName>
</protein>
<feature type="region of interest" description="Disordered" evidence="1">
    <location>
        <begin position="900"/>
        <end position="994"/>
    </location>
</feature>
<sequence length="1034" mass="110902">MDAFATYDAAASELDDPSKFWAEVDDILDLPGASSSSVAINVDETLLQARLTSLLALCDTCFETHLEQQYNSDYLLSRLFDSPLATHASPHVISTSLLHMATTARSLAVLLILYDGILRHGGRCPDVYRIPPQVHQLIPRLVHHFWAAHYTGEAGSSSHSRGSSWNLRPDGEDSGEAGWAGADFAGAKSRVQRDRALQARLRNKAARMLYEVCRVQRLEAVDLRAIDARFVNHLFDLVESSRNFDDDTYNYQLIKLIIALNEQFMVSSLSTASTANKSKSTGSSHSNVVLTVLRTRLNASKTFGENLIFMLNRASSLDAEDVCMQLLVLKLLYLLFTTKETAHYFYTNDLQVLVDVFIRELHDLPEESESLRHTYLRVLHPLLTNTQLLTYPYKRPEIRRLLLSLISHGHLRDISPTTKRLVDRCLNAQWCLDLDEVPRSKKELASEKGVHTGANEDIQTHRFMVQTVGGGPQMIVSADTQQDSQGISIPLGPDHKAYQATPASTASTLAVAAAQAPIEQQLTGEPRPTSEAASSRLTVTPGRKRVYSLGATSVRDAPPGEADAAAVAAANPAGQYGGGHHSRGPTTDDQEEMGGATPSRSELLALRRPSVRRDRGQRAVSAREAPRTPPRRDSDSGAAARGAAGGSKSGRKVMQHSGSYKDRLAGTEGEENDELGSDGGYEAMQGSGVLSAGSSWHETMAPYHPGGGDGPGATAGLPGSTQNQQTSTYVHLMSSNPPDATRVGSPLSQDSTDYYTNLGTGNHDTARPPPPSQQSMIQRPALRVQSASSEEVPRSTESDHFGARAQGGGSSSTDTSSTYQTSPTSYNTPSTSPGPSPALSATRNTVRRRPPPAPPASDACGNGADGKGISAAAAAIAKRRQLLVSPSDPMLPIRRTTSTESFHAQARHHHTDTYSQAPSTLPSRASSPASGHGSSNASPPGSADHASTTSSTPSTSTARRRPPPPPPNRATKSRQQQQPQSMARAISGNLSSDGVPAVMANEAVYSHPSSASEAYTSLGSAVQGLRLEEKTENY</sequence>
<feature type="compositionally biased region" description="Polar residues" evidence="1">
    <location>
        <begin position="720"/>
        <end position="738"/>
    </location>
</feature>
<dbReference type="OrthoDB" id="445362at2759"/>
<dbReference type="EMBL" id="KZ819640">
    <property type="protein sequence ID" value="PWN87552.1"/>
    <property type="molecule type" value="Genomic_DNA"/>
</dbReference>
<feature type="region of interest" description="Disordered" evidence="1">
    <location>
        <begin position="519"/>
        <end position="539"/>
    </location>
</feature>
<dbReference type="PANTHER" id="PTHR13357">
    <property type="entry name" value="SH3 ADAPTER PROTEIN SPIN90 NCK INTERACTING PROTEIN WITH SH3 DOMAIN"/>
    <property type="match status" value="1"/>
</dbReference>
<feature type="compositionally biased region" description="Low complexity" evidence="1">
    <location>
        <begin position="811"/>
        <end position="833"/>
    </location>
</feature>
<evidence type="ECO:0000256" key="1">
    <source>
        <dbReference type="SAM" id="MobiDB-lite"/>
    </source>
</evidence>
<evidence type="ECO:0000313" key="4">
    <source>
        <dbReference type="Proteomes" id="UP000245768"/>
    </source>
</evidence>
<feature type="compositionally biased region" description="Polar residues" evidence="1">
    <location>
        <begin position="913"/>
        <end position="939"/>
    </location>
</feature>
<dbReference type="InParanoid" id="A0A316YEC9"/>
<dbReference type="RefSeq" id="XP_025374750.1">
    <property type="nucleotide sequence ID" value="XM_025522782.1"/>
</dbReference>
<dbReference type="STRING" id="215250.A0A316YEC9"/>
<accession>A0A316YEC9</accession>
<dbReference type="Proteomes" id="UP000245768">
    <property type="component" value="Unassembled WGS sequence"/>
</dbReference>
<dbReference type="InterPro" id="IPR018556">
    <property type="entry name" value="SPIN90/Ldb17_LRD"/>
</dbReference>
<feature type="compositionally biased region" description="Polar residues" evidence="1">
    <location>
        <begin position="746"/>
        <end position="763"/>
    </location>
</feature>
<gene>
    <name evidence="3" type="ORF">FA10DRAFT_269507</name>
</gene>
<dbReference type="PANTHER" id="PTHR13357:SF1">
    <property type="entry name" value="NCK-INTERACTING PROTEIN WITH SH3 DOMAIN"/>
    <property type="match status" value="1"/>
</dbReference>
<dbReference type="GO" id="GO:0071933">
    <property type="term" value="F:Arp2/3 complex binding"/>
    <property type="evidence" value="ECO:0007669"/>
    <property type="project" value="TreeGrafter"/>
</dbReference>
<feature type="domain" description="SPIN90/Ldb17 leucine-rich" evidence="2">
    <location>
        <begin position="246"/>
        <end position="398"/>
    </location>
</feature>
<proteinExistence type="predicted"/>
<dbReference type="InterPro" id="IPR030125">
    <property type="entry name" value="SPIN90/Ldb17"/>
</dbReference>
<feature type="compositionally biased region" description="Low complexity" evidence="1">
    <location>
        <begin position="946"/>
        <end position="957"/>
    </location>
</feature>
<evidence type="ECO:0000313" key="3">
    <source>
        <dbReference type="EMBL" id="PWN87552.1"/>
    </source>
</evidence>
<evidence type="ECO:0000259" key="2">
    <source>
        <dbReference type="Pfam" id="PF09431"/>
    </source>
</evidence>
<dbReference type="GO" id="GO:0006897">
    <property type="term" value="P:endocytosis"/>
    <property type="evidence" value="ECO:0007669"/>
    <property type="project" value="TreeGrafter"/>
</dbReference>
<feature type="compositionally biased region" description="Basic and acidic residues" evidence="1">
    <location>
        <begin position="791"/>
        <end position="802"/>
    </location>
</feature>
<feature type="region of interest" description="Disordered" evidence="1">
    <location>
        <begin position="572"/>
        <end position="864"/>
    </location>
</feature>
<feature type="compositionally biased region" description="Low complexity" evidence="1">
    <location>
        <begin position="155"/>
        <end position="164"/>
    </location>
</feature>
<dbReference type="GO" id="GO:0051666">
    <property type="term" value="P:actin cortical patch localization"/>
    <property type="evidence" value="ECO:0007669"/>
    <property type="project" value="TreeGrafter"/>
</dbReference>
<dbReference type="GO" id="GO:0000147">
    <property type="term" value="P:actin cortical patch assembly"/>
    <property type="evidence" value="ECO:0007669"/>
    <property type="project" value="TreeGrafter"/>
</dbReference>
<feature type="region of interest" description="Disordered" evidence="1">
    <location>
        <begin position="153"/>
        <end position="174"/>
    </location>
</feature>
<feature type="compositionally biased region" description="Basic and acidic residues" evidence="1">
    <location>
        <begin position="624"/>
        <end position="635"/>
    </location>
</feature>
<keyword evidence="4" id="KW-1185">Reference proteome</keyword>
<dbReference type="GO" id="GO:0030479">
    <property type="term" value="C:actin cortical patch"/>
    <property type="evidence" value="ECO:0007669"/>
    <property type="project" value="TreeGrafter"/>
</dbReference>
<reference evidence="3 4" key="1">
    <citation type="journal article" date="2018" name="Mol. Biol. Evol.">
        <title>Broad Genomic Sampling Reveals a Smut Pathogenic Ancestry of the Fungal Clade Ustilaginomycotina.</title>
        <authorList>
            <person name="Kijpornyongpan T."/>
            <person name="Mondo S.J."/>
            <person name="Barry K."/>
            <person name="Sandor L."/>
            <person name="Lee J."/>
            <person name="Lipzen A."/>
            <person name="Pangilinan J."/>
            <person name="LaButti K."/>
            <person name="Hainaut M."/>
            <person name="Henrissat B."/>
            <person name="Grigoriev I.V."/>
            <person name="Spatafora J.W."/>
            <person name="Aime M.C."/>
        </authorList>
    </citation>
    <scope>NUCLEOTIDE SEQUENCE [LARGE SCALE GENOMIC DNA]</scope>
    <source>
        <strain evidence="3 4">MCA 4198</strain>
    </source>
</reference>
<dbReference type="Pfam" id="PF09431">
    <property type="entry name" value="SPIN90_LRD"/>
    <property type="match status" value="1"/>
</dbReference>